<feature type="region of interest" description="Disordered" evidence="1">
    <location>
        <begin position="231"/>
        <end position="255"/>
    </location>
</feature>
<reference evidence="2 3" key="1">
    <citation type="submission" date="2014-06" db="EMBL/GenBank/DDBJ databases">
        <authorList>
            <consortium name="DOE Joint Genome Institute"/>
            <person name="Kuo A."/>
            <person name="Kohler A."/>
            <person name="Nagy L.G."/>
            <person name="Floudas D."/>
            <person name="Copeland A."/>
            <person name="Barry K.W."/>
            <person name="Cichocki N."/>
            <person name="Veneault-Fourrey C."/>
            <person name="LaButti K."/>
            <person name="Lindquist E.A."/>
            <person name="Lipzen A."/>
            <person name="Lundell T."/>
            <person name="Morin E."/>
            <person name="Murat C."/>
            <person name="Sun H."/>
            <person name="Tunlid A."/>
            <person name="Henrissat B."/>
            <person name="Grigoriev I.V."/>
            <person name="Hibbett D.S."/>
            <person name="Martin F."/>
            <person name="Nordberg H.P."/>
            <person name="Cantor M.N."/>
            <person name="Hua S.X."/>
        </authorList>
    </citation>
    <scope>NUCLEOTIDE SEQUENCE [LARGE SCALE GENOMIC DNA]</scope>
    <source>
        <strain evidence="2 3">ATCC 200175</strain>
    </source>
</reference>
<gene>
    <name evidence="2" type="ORF">PAXINDRAFT_159180</name>
</gene>
<dbReference type="HOGENOM" id="CLU_747140_0_0_1"/>
<dbReference type="AlphaFoldDB" id="A0A0C9TCQ5"/>
<feature type="non-terminal residue" evidence="2">
    <location>
        <position position="1"/>
    </location>
</feature>
<reference evidence="3" key="2">
    <citation type="submission" date="2015-01" db="EMBL/GenBank/DDBJ databases">
        <title>Evolutionary Origins and Diversification of the Mycorrhizal Mutualists.</title>
        <authorList>
            <consortium name="DOE Joint Genome Institute"/>
            <consortium name="Mycorrhizal Genomics Consortium"/>
            <person name="Kohler A."/>
            <person name="Kuo A."/>
            <person name="Nagy L.G."/>
            <person name="Floudas D."/>
            <person name="Copeland A."/>
            <person name="Barry K.W."/>
            <person name="Cichocki N."/>
            <person name="Veneault-Fourrey C."/>
            <person name="LaButti K."/>
            <person name="Lindquist E.A."/>
            <person name="Lipzen A."/>
            <person name="Lundell T."/>
            <person name="Morin E."/>
            <person name="Murat C."/>
            <person name="Riley R."/>
            <person name="Ohm R."/>
            <person name="Sun H."/>
            <person name="Tunlid A."/>
            <person name="Henrissat B."/>
            <person name="Grigoriev I.V."/>
            <person name="Hibbett D.S."/>
            <person name="Martin F."/>
        </authorList>
    </citation>
    <scope>NUCLEOTIDE SEQUENCE [LARGE SCALE GENOMIC DNA]</scope>
    <source>
        <strain evidence="3">ATCC 200175</strain>
    </source>
</reference>
<sequence length="371" mass="39907">SSQQLLSWITRHKAQVPSFEPLPGTIQVLQEVLGPGRLSGGPSLPPAAGNPQPTGPSSPLATPQPNNRNTVLQSTPFILNQAARALGTGNAQSLPAGMSQGLLTGGISHIPTQNNNKTPVGLGTQPEALPSASSIYQLETNAPNASGSNASAVMMSPVNSGDVLGSLAPLLSQLSLNILVLQKDIVKEFTALRDSMGSTSHISNRSPHSRAVDSKGQSTKRTNIMVINTCEEDAGEGVEGENNEDDKDNEDNEDNEVKSFTTQVVCQEKLCLHVVSMLKIASTEFITEAPPPTKDELRAFNRHSPGCIQITTSNLRLDLSGKCTSPFNREAKGVFVDDFRKRVLQEGWYHFPPIPEKYMERDTSFSTWISI</sequence>
<keyword evidence="3" id="KW-1185">Reference proteome</keyword>
<feature type="compositionally biased region" description="Polar residues" evidence="1">
    <location>
        <begin position="197"/>
        <end position="206"/>
    </location>
</feature>
<proteinExistence type="predicted"/>
<dbReference type="Proteomes" id="UP000053647">
    <property type="component" value="Unassembled WGS sequence"/>
</dbReference>
<evidence type="ECO:0000313" key="3">
    <source>
        <dbReference type="Proteomes" id="UP000053647"/>
    </source>
</evidence>
<evidence type="ECO:0000256" key="1">
    <source>
        <dbReference type="SAM" id="MobiDB-lite"/>
    </source>
</evidence>
<feature type="compositionally biased region" description="Polar residues" evidence="1">
    <location>
        <begin position="51"/>
        <end position="71"/>
    </location>
</feature>
<dbReference type="EMBL" id="KN821307">
    <property type="protein sequence ID" value="KIJ05036.1"/>
    <property type="molecule type" value="Genomic_DNA"/>
</dbReference>
<feature type="region of interest" description="Disordered" evidence="1">
    <location>
        <begin position="197"/>
        <end position="218"/>
    </location>
</feature>
<protein>
    <submittedName>
        <fullName evidence="2">Uncharacterized protein</fullName>
    </submittedName>
</protein>
<feature type="region of interest" description="Disordered" evidence="1">
    <location>
        <begin position="34"/>
        <end position="71"/>
    </location>
</feature>
<dbReference type="OrthoDB" id="2658401at2759"/>
<feature type="compositionally biased region" description="Acidic residues" evidence="1">
    <location>
        <begin position="231"/>
        <end position="254"/>
    </location>
</feature>
<name>A0A0C9TCQ5_PAXIN</name>
<organism evidence="2 3">
    <name type="scientific">Paxillus involutus ATCC 200175</name>
    <dbReference type="NCBI Taxonomy" id="664439"/>
    <lineage>
        <taxon>Eukaryota</taxon>
        <taxon>Fungi</taxon>
        <taxon>Dikarya</taxon>
        <taxon>Basidiomycota</taxon>
        <taxon>Agaricomycotina</taxon>
        <taxon>Agaricomycetes</taxon>
        <taxon>Agaricomycetidae</taxon>
        <taxon>Boletales</taxon>
        <taxon>Paxilineae</taxon>
        <taxon>Paxillaceae</taxon>
        <taxon>Paxillus</taxon>
    </lineage>
</organism>
<evidence type="ECO:0000313" key="2">
    <source>
        <dbReference type="EMBL" id="KIJ05036.1"/>
    </source>
</evidence>
<accession>A0A0C9TCQ5</accession>